<feature type="transmembrane region" description="Helical" evidence="1">
    <location>
        <begin position="6"/>
        <end position="24"/>
    </location>
</feature>
<evidence type="ECO:0000313" key="2">
    <source>
        <dbReference type="EMBL" id="MDT0486245.1"/>
    </source>
</evidence>
<feature type="transmembrane region" description="Helical" evidence="1">
    <location>
        <begin position="31"/>
        <end position="52"/>
    </location>
</feature>
<dbReference type="EMBL" id="JAVREZ010000019">
    <property type="protein sequence ID" value="MDT0486245.1"/>
    <property type="molecule type" value="Genomic_DNA"/>
</dbReference>
<proteinExistence type="predicted"/>
<evidence type="ECO:0000256" key="1">
    <source>
        <dbReference type="SAM" id="Phobius"/>
    </source>
</evidence>
<reference evidence="3" key="1">
    <citation type="submission" date="2023-07" db="EMBL/GenBank/DDBJ databases">
        <title>30 novel species of actinomycetes from the DSMZ collection.</title>
        <authorList>
            <person name="Nouioui I."/>
        </authorList>
    </citation>
    <scope>NUCLEOTIDE SEQUENCE [LARGE SCALE GENOMIC DNA]</scope>
    <source>
        <strain evidence="3">DSM 41640</strain>
    </source>
</reference>
<accession>A0ABU2VKW7</accession>
<organism evidence="2 3">
    <name type="scientific">Streptomyces doebereineriae</name>
    <dbReference type="NCBI Taxonomy" id="3075528"/>
    <lineage>
        <taxon>Bacteria</taxon>
        <taxon>Bacillati</taxon>
        <taxon>Actinomycetota</taxon>
        <taxon>Actinomycetes</taxon>
        <taxon>Kitasatosporales</taxon>
        <taxon>Streptomycetaceae</taxon>
        <taxon>Streptomyces</taxon>
    </lineage>
</organism>
<keyword evidence="3" id="KW-1185">Reference proteome</keyword>
<dbReference type="RefSeq" id="WP_311718995.1">
    <property type="nucleotide sequence ID" value="NZ_JAVREZ010000019.1"/>
</dbReference>
<protein>
    <recommendedName>
        <fullName evidence="4">Integral membrane protein</fullName>
    </recommendedName>
</protein>
<evidence type="ECO:0008006" key="4">
    <source>
        <dbReference type="Google" id="ProtNLM"/>
    </source>
</evidence>
<evidence type="ECO:0000313" key="3">
    <source>
        <dbReference type="Proteomes" id="UP001183824"/>
    </source>
</evidence>
<dbReference type="Proteomes" id="UP001183824">
    <property type="component" value="Unassembled WGS sequence"/>
</dbReference>
<keyword evidence="1" id="KW-0812">Transmembrane</keyword>
<comment type="caution">
    <text evidence="2">The sequence shown here is derived from an EMBL/GenBank/DDBJ whole genome shotgun (WGS) entry which is preliminary data.</text>
</comment>
<name>A0ABU2VKW7_9ACTN</name>
<keyword evidence="1" id="KW-0472">Membrane</keyword>
<gene>
    <name evidence="2" type="ORF">RNB18_39895</name>
</gene>
<keyword evidence="1" id="KW-1133">Transmembrane helix</keyword>
<sequence length="111" mass="12001">MDIVPGYVFILPAVIVVGWILSWWGARRVRWILLSAAGVVSVLCVVIGWQAMGPPADPRTVSCSSTWACTDPGSLYLVAAGLLGFGCCLVLLILAILGEAMVIWRRRRTSD</sequence>
<feature type="transmembrane region" description="Helical" evidence="1">
    <location>
        <begin position="75"/>
        <end position="98"/>
    </location>
</feature>